<evidence type="ECO:0000313" key="1">
    <source>
        <dbReference type="EMBL" id="KAF2829362.1"/>
    </source>
</evidence>
<evidence type="ECO:0000313" key="2">
    <source>
        <dbReference type="Proteomes" id="UP000799424"/>
    </source>
</evidence>
<dbReference type="EMBL" id="MU006221">
    <property type="protein sequence ID" value="KAF2829362.1"/>
    <property type="molecule type" value="Genomic_DNA"/>
</dbReference>
<proteinExistence type="predicted"/>
<dbReference type="Proteomes" id="UP000799424">
    <property type="component" value="Unassembled WGS sequence"/>
</dbReference>
<dbReference type="AlphaFoldDB" id="A0A6A7A7W1"/>
<reference evidence="1" key="1">
    <citation type="journal article" date="2020" name="Stud. Mycol.">
        <title>101 Dothideomycetes genomes: a test case for predicting lifestyles and emergence of pathogens.</title>
        <authorList>
            <person name="Haridas S."/>
            <person name="Albert R."/>
            <person name="Binder M."/>
            <person name="Bloem J."/>
            <person name="Labutti K."/>
            <person name="Salamov A."/>
            <person name="Andreopoulos B."/>
            <person name="Baker S."/>
            <person name="Barry K."/>
            <person name="Bills G."/>
            <person name="Bluhm B."/>
            <person name="Cannon C."/>
            <person name="Castanera R."/>
            <person name="Culley D."/>
            <person name="Daum C."/>
            <person name="Ezra D."/>
            <person name="Gonzalez J."/>
            <person name="Henrissat B."/>
            <person name="Kuo A."/>
            <person name="Liang C."/>
            <person name="Lipzen A."/>
            <person name="Lutzoni F."/>
            <person name="Magnuson J."/>
            <person name="Mondo S."/>
            <person name="Nolan M."/>
            <person name="Ohm R."/>
            <person name="Pangilinan J."/>
            <person name="Park H.-J."/>
            <person name="Ramirez L."/>
            <person name="Alfaro M."/>
            <person name="Sun H."/>
            <person name="Tritt A."/>
            <person name="Yoshinaga Y."/>
            <person name="Zwiers L.-H."/>
            <person name="Turgeon B."/>
            <person name="Goodwin S."/>
            <person name="Spatafora J."/>
            <person name="Crous P."/>
            <person name="Grigoriev I."/>
        </authorList>
    </citation>
    <scope>NUCLEOTIDE SEQUENCE</scope>
    <source>
        <strain evidence="1">CBS 113818</strain>
    </source>
</reference>
<name>A0A6A7A7W1_9PLEO</name>
<gene>
    <name evidence="1" type="ORF">CC86DRAFT_404003</name>
</gene>
<dbReference type="OrthoDB" id="3704005at2759"/>
<keyword evidence="2" id="KW-1185">Reference proteome</keyword>
<sequence length="101" mass="10820">MSSTKIYHNVTKMPIASTMCLMFGLYEAHRIHRGTHPYFSPRLEAAGVQGSRGRAASEVTTGGAVVTEDASGVGEISIKWTNLNGVPIPTLEGLMTPFGKQ</sequence>
<accession>A0A6A7A7W1</accession>
<organism evidence="1 2">
    <name type="scientific">Ophiobolus disseminans</name>
    <dbReference type="NCBI Taxonomy" id="1469910"/>
    <lineage>
        <taxon>Eukaryota</taxon>
        <taxon>Fungi</taxon>
        <taxon>Dikarya</taxon>
        <taxon>Ascomycota</taxon>
        <taxon>Pezizomycotina</taxon>
        <taxon>Dothideomycetes</taxon>
        <taxon>Pleosporomycetidae</taxon>
        <taxon>Pleosporales</taxon>
        <taxon>Pleosporineae</taxon>
        <taxon>Phaeosphaeriaceae</taxon>
        <taxon>Ophiobolus</taxon>
    </lineage>
</organism>
<protein>
    <submittedName>
        <fullName evidence="1">Uncharacterized protein</fullName>
    </submittedName>
</protein>